<dbReference type="SFLD" id="SFLDG00358">
    <property type="entry name" value="Main_(cytGST)"/>
    <property type="match status" value="1"/>
</dbReference>
<dbReference type="AlphaFoldDB" id="A0A8H6SBG9"/>
<evidence type="ECO:0000256" key="2">
    <source>
        <dbReference type="ARBA" id="ARBA00022679"/>
    </source>
</evidence>
<dbReference type="PROSITE" id="PS50404">
    <property type="entry name" value="GST_NTER"/>
    <property type="match status" value="1"/>
</dbReference>
<sequence length="222" mass="25316">MVLKLYCADRVAGVGSVVAVFLASRKIPFEHIVTVPPAGQPKSPELLAKQPFGQVPYIDDDGFILYESRAICRYLDKKYPGSELTPTPGDIKAEALFDQAWSVETSHFHAAMLKLVTFVVFYPFYGRTVEPEALAEAQKELEAKLDVYETILSKQKYIAGDKLSLVDLFHLSHGPLLTRYADIRVMYDEKRPNVLRWWKEVTAYPEWVRLEKQEAIKSILSY</sequence>
<reference evidence="6" key="1">
    <citation type="submission" date="2020-05" db="EMBL/GenBank/DDBJ databases">
        <title>Mycena genomes resolve the evolution of fungal bioluminescence.</title>
        <authorList>
            <person name="Tsai I.J."/>
        </authorList>
    </citation>
    <scope>NUCLEOTIDE SEQUENCE</scope>
    <source>
        <strain evidence="6">171206Taipei</strain>
    </source>
</reference>
<name>A0A8H6SBG9_9AGAR</name>
<dbReference type="GO" id="GO:0004364">
    <property type="term" value="F:glutathione transferase activity"/>
    <property type="evidence" value="ECO:0007669"/>
    <property type="project" value="UniProtKB-EC"/>
</dbReference>
<dbReference type="Pfam" id="PF13417">
    <property type="entry name" value="GST_N_3"/>
    <property type="match status" value="1"/>
</dbReference>
<keyword evidence="2 6" id="KW-0808">Transferase</keyword>
<evidence type="ECO:0000256" key="1">
    <source>
        <dbReference type="ARBA" id="ARBA00012452"/>
    </source>
</evidence>
<keyword evidence="7" id="KW-1185">Reference proteome</keyword>
<evidence type="ECO:0000256" key="3">
    <source>
        <dbReference type="ARBA" id="ARBA00047960"/>
    </source>
</evidence>
<dbReference type="SUPFAM" id="SSF47616">
    <property type="entry name" value="GST C-terminal domain-like"/>
    <property type="match status" value="1"/>
</dbReference>
<evidence type="ECO:0000313" key="6">
    <source>
        <dbReference type="EMBL" id="KAF7295691.1"/>
    </source>
</evidence>
<dbReference type="OrthoDB" id="249703at2759"/>
<dbReference type="PANTHER" id="PTHR43900">
    <property type="entry name" value="GLUTATHIONE S-TRANSFERASE RHO"/>
    <property type="match status" value="1"/>
</dbReference>
<dbReference type="InterPro" id="IPR040079">
    <property type="entry name" value="Glutathione_S-Trfase"/>
</dbReference>
<accession>A0A8H6SBG9</accession>
<dbReference type="SUPFAM" id="SSF52833">
    <property type="entry name" value="Thioredoxin-like"/>
    <property type="match status" value="1"/>
</dbReference>
<dbReference type="Gene3D" id="3.40.30.10">
    <property type="entry name" value="Glutaredoxin"/>
    <property type="match status" value="1"/>
</dbReference>
<dbReference type="Pfam" id="PF00043">
    <property type="entry name" value="GST_C"/>
    <property type="match status" value="1"/>
</dbReference>
<dbReference type="Proteomes" id="UP000636479">
    <property type="component" value="Unassembled WGS sequence"/>
</dbReference>
<dbReference type="PROSITE" id="PS50405">
    <property type="entry name" value="GST_CTER"/>
    <property type="match status" value="1"/>
</dbReference>
<dbReference type="InterPro" id="IPR004046">
    <property type="entry name" value="GST_C"/>
</dbReference>
<dbReference type="EC" id="2.5.1.18" evidence="1"/>
<dbReference type="Gene3D" id="1.20.1050.10">
    <property type="match status" value="1"/>
</dbReference>
<dbReference type="PANTHER" id="PTHR43900:SF3">
    <property type="entry name" value="GLUTATHIONE S-TRANSFERASE RHO"/>
    <property type="match status" value="1"/>
</dbReference>
<dbReference type="SFLD" id="SFLDS00019">
    <property type="entry name" value="Glutathione_Transferase_(cytos"/>
    <property type="match status" value="1"/>
</dbReference>
<gene>
    <name evidence="6" type="ORF">MIND_01109400</name>
</gene>
<dbReference type="InterPro" id="IPR004045">
    <property type="entry name" value="Glutathione_S-Trfase_N"/>
</dbReference>
<dbReference type="GO" id="GO:0043295">
    <property type="term" value="F:glutathione binding"/>
    <property type="evidence" value="ECO:0007669"/>
    <property type="project" value="TreeGrafter"/>
</dbReference>
<evidence type="ECO:0000259" key="5">
    <source>
        <dbReference type="PROSITE" id="PS50405"/>
    </source>
</evidence>
<comment type="catalytic activity">
    <reaction evidence="3">
        <text>RX + glutathione = an S-substituted glutathione + a halide anion + H(+)</text>
        <dbReference type="Rhea" id="RHEA:16437"/>
        <dbReference type="ChEBI" id="CHEBI:15378"/>
        <dbReference type="ChEBI" id="CHEBI:16042"/>
        <dbReference type="ChEBI" id="CHEBI:17792"/>
        <dbReference type="ChEBI" id="CHEBI:57925"/>
        <dbReference type="ChEBI" id="CHEBI:90779"/>
        <dbReference type="EC" id="2.5.1.18"/>
    </reaction>
</comment>
<dbReference type="InterPro" id="IPR010987">
    <property type="entry name" value="Glutathione-S-Trfase_C-like"/>
</dbReference>
<dbReference type="GeneID" id="59350176"/>
<dbReference type="GO" id="GO:0006749">
    <property type="term" value="P:glutathione metabolic process"/>
    <property type="evidence" value="ECO:0007669"/>
    <property type="project" value="TreeGrafter"/>
</dbReference>
<feature type="domain" description="GST N-terminal" evidence="4">
    <location>
        <begin position="1"/>
        <end position="83"/>
    </location>
</feature>
<dbReference type="RefSeq" id="XP_037217054.1">
    <property type="nucleotide sequence ID" value="XM_037367660.1"/>
</dbReference>
<feature type="domain" description="GST C-terminal" evidence="5">
    <location>
        <begin position="90"/>
        <end position="219"/>
    </location>
</feature>
<dbReference type="EMBL" id="JACAZF010000009">
    <property type="protein sequence ID" value="KAF7295691.1"/>
    <property type="molecule type" value="Genomic_DNA"/>
</dbReference>
<evidence type="ECO:0000259" key="4">
    <source>
        <dbReference type="PROSITE" id="PS50404"/>
    </source>
</evidence>
<organism evidence="6 7">
    <name type="scientific">Mycena indigotica</name>
    <dbReference type="NCBI Taxonomy" id="2126181"/>
    <lineage>
        <taxon>Eukaryota</taxon>
        <taxon>Fungi</taxon>
        <taxon>Dikarya</taxon>
        <taxon>Basidiomycota</taxon>
        <taxon>Agaricomycotina</taxon>
        <taxon>Agaricomycetes</taxon>
        <taxon>Agaricomycetidae</taxon>
        <taxon>Agaricales</taxon>
        <taxon>Marasmiineae</taxon>
        <taxon>Mycenaceae</taxon>
        <taxon>Mycena</taxon>
    </lineage>
</organism>
<dbReference type="InterPro" id="IPR036249">
    <property type="entry name" value="Thioredoxin-like_sf"/>
</dbReference>
<dbReference type="InterPro" id="IPR036282">
    <property type="entry name" value="Glutathione-S-Trfase_C_sf"/>
</dbReference>
<dbReference type="GO" id="GO:0005737">
    <property type="term" value="C:cytoplasm"/>
    <property type="evidence" value="ECO:0007669"/>
    <property type="project" value="TreeGrafter"/>
</dbReference>
<proteinExistence type="predicted"/>
<evidence type="ECO:0000313" key="7">
    <source>
        <dbReference type="Proteomes" id="UP000636479"/>
    </source>
</evidence>
<comment type="caution">
    <text evidence="6">The sequence shown here is derived from an EMBL/GenBank/DDBJ whole genome shotgun (WGS) entry which is preliminary data.</text>
</comment>
<protein>
    <recommendedName>
        <fullName evidence="1">glutathione transferase</fullName>
        <ecNumber evidence="1">2.5.1.18</ecNumber>
    </recommendedName>
</protein>